<dbReference type="Pfam" id="PF04074">
    <property type="entry name" value="DUF386"/>
    <property type="match status" value="1"/>
</dbReference>
<dbReference type="Gene3D" id="2.60.120.370">
    <property type="entry name" value="YhcH/YjgK/YiaL"/>
    <property type="match status" value="1"/>
</dbReference>
<dbReference type="Proteomes" id="UP000255328">
    <property type="component" value="Unassembled WGS sequence"/>
</dbReference>
<gene>
    <name evidence="1" type="ORF">NCTC10723_01559</name>
</gene>
<dbReference type="AlphaFoldDB" id="A0A377GYL2"/>
<dbReference type="NCBIfam" id="TIGR00022">
    <property type="entry name" value="YhcH/YjgK/YiaL family protein"/>
    <property type="match status" value="1"/>
</dbReference>
<dbReference type="RefSeq" id="WP_115270961.1">
    <property type="nucleotide sequence ID" value="NZ_CASFEE010000034.1"/>
</dbReference>
<dbReference type="PANTHER" id="PTHR34986:SF1">
    <property type="entry name" value="PROTEIN YIAL"/>
    <property type="match status" value="1"/>
</dbReference>
<dbReference type="EMBL" id="UGGU01000003">
    <property type="protein sequence ID" value="STO32087.1"/>
    <property type="molecule type" value="Genomic_DNA"/>
</dbReference>
<reference evidence="1 2" key="1">
    <citation type="submission" date="2018-06" db="EMBL/GenBank/DDBJ databases">
        <authorList>
            <consortium name="Pathogen Informatics"/>
            <person name="Doyle S."/>
        </authorList>
    </citation>
    <scope>NUCLEOTIDE SEQUENCE [LARGE SCALE GENOMIC DNA]</scope>
    <source>
        <strain evidence="1 2">NCTC10723</strain>
    </source>
</reference>
<keyword evidence="2" id="KW-1185">Reference proteome</keyword>
<dbReference type="InterPro" id="IPR037012">
    <property type="entry name" value="NanQ/TabA/YiaL_sf"/>
</dbReference>
<dbReference type="InterPro" id="IPR004375">
    <property type="entry name" value="NanQ/TabA/YiaL"/>
</dbReference>
<dbReference type="GO" id="GO:0005829">
    <property type="term" value="C:cytosol"/>
    <property type="evidence" value="ECO:0007669"/>
    <property type="project" value="TreeGrafter"/>
</dbReference>
<dbReference type="PANTHER" id="PTHR34986">
    <property type="entry name" value="EVOLVED BETA-GALACTOSIDASE SUBUNIT BETA"/>
    <property type="match status" value="1"/>
</dbReference>
<dbReference type="OrthoDB" id="9792756at2"/>
<sequence length="153" mass="17501">MIYGEIKDLGLYKGILKNLDKAIAFILSGEYKNGVVGKNVIDGDSVYFNQPDFPMTKEIKDGFIENHKKYIDIHIVIEGEEKIGYISNTDIKLTKEYDEVGDYELYEGELENLFYLNPKKFIILFPGEPHMALIKGGEKTTKVKKVIFKVLVD</sequence>
<protein>
    <submittedName>
        <fullName evidence="1">Uncharacterized protein, YhcH/YjgK/YiaL family</fullName>
    </submittedName>
</protein>
<evidence type="ECO:0000313" key="2">
    <source>
        <dbReference type="Proteomes" id="UP000255328"/>
    </source>
</evidence>
<name>A0A377GYL2_9FUSO</name>
<accession>A0A377GYL2</accession>
<dbReference type="SUPFAM" id="SSF51197">
    <property type="entry name" value="Clavaminate synthase-like"/>
    <property type="match status" value="1"/>
</dbReference>
<evidence type="ECO:0000313" key="1">
    <source>
        <dbReference type="EMBL" id="STO32087.1"/>
    </source>
</evidence>
<proteinExistence type="predicted"/>
<organism evidence="1 2">
    <name type="scientific">Fusobacterium necrogenes</name>
    <dbReference type="NCBI Taxonomy" id="858"/>
    <lineage>
        <taxon>Bacteria</taxon>
        <taxon>Fusobacteriati</taxon>
        <taxon>Fusobacteriota</taxon>
        <taxon>Fusobacteriia</taxon>
        <taxon>Fusobacteriales</taxon>
        <taxon>Fusobacteriaceae</taxon>
        <taxon>Fusobacterium</taxon>
    </lineage>
</organism>